<keyword evidence="3" id="KW-0378">Hydrolase</keyword>
<dbReference type="STRING" id="60517.A0A0R3WHE7"/>
<feature type="domain" description="Carboxylesterase type B" evidence="5">
    <location>
        <begin position="36"/>
        <end position="144"/>
    </location>
</feature>
<feature type="signal peptide" evidence="4">
    <location>
        <begin position="1"/>
        <end position="18"/>
    </location>
</feature>
<dbReference type="PANTHER" id="PTHR43918:SF4">
    <property type="entry name" value="CARBOXYLIC ESTER HYDROLASE"/>
    <property type="match status" value="1"/>
</dbReference>
<protein>
    <submittedName>
        <fullName evidence="8">COesterase domain-containing protein</fullName>
    </submittedName>
</protein>
<dbReference type="SUPFAM" id="SSF53474">
    <property type="entry name" value="alpha/beta-Hydrolases"/>
    <property type="match status" value="1"/>
</dbReference>
<dbReference type="Pfam" id="PF00135">
    <property type="entry name" value="COesterase"/>
    <property type="match status" value="1"/>
</dbReference>
<gene>
    <name evidence="6" type="ORF">TASK_LOCUS10291</name>
</gene>
<dbReference type="OrthoDB" id="6283635at2759"/>
<keyword evidence="7" id="KW-1185">Reference proteome</keyword>
<dbReference type="GO" id="GO:0019695">
    <property type="term" value="P:choline metabolic process"/>
    <property type="evidence" value="ECO:0007669"/>
    <property type="project" value="TreeGrafter"/>
</dbReference>
<dbReference type="GO" id="GO:0005886">
    <property type="term" value="C:plasma membrane"/>
    <property type="evidence" value="ECO:0007669"/>
    <property type="project" value="TreeGrafter"/>
</dbReference>
<evidence type="ECO:0000256" key="3">
    <source>
        <dbReference type="ARBA" id="ARBA00022801"/>
    </source>
</evidence>
<dbReference type="InterPro" id="IPR019819">
    <property type="entry name" value="Carboxylesterase_B_CS"/>
</dbReference>
<organism evidence="8">
    <name type="scientific">Taenia asiatica</name>
    <name type="common">Asian tapeworm</name>
    <dbReference type="NCBI Taxonomy" id="60517"/>
    <lineage>
        <taxon>Eukaryota</taxon>
        <taxon>Metazoa</taxon>
        <taxon>Spiralia</taxon>
        <taxon>Lophotrochozoa</taxon>
        <taxon>Platyhelminthes</taxon>
        <taxon>Cestoda</taxon>
        <taxon>Eucestoda</taxon>
        <taxon>Cyclophyllidea</taxon>
        <taxon>Taeniidae</taxon>
        <taxon>Taenia</taxon>
    </lineage>
</organism>
<dbReference type="Proteomes" id="UP000282613">
    <property type="component" value="Unassembled WGS sequence"/>
</dbReference>
<keyword evidence="4" id="KW-0732">Signal</keyword>
<dbReference type="AlphaFoldDB" id="A0A0R3WHE7"/>
<accession>A0A0R3WHE7</accession>
<dbReference type="ESTHER" id="taesa-ACHE">
    <property type="family name" value="ACHE"/>
</dbReference>
<dbReference type="PROSITE" id="PS00941">
    <property type="entry name" value="CARBOXYLESTERASE_B_2"/>
    <property type="match status" value="1"/>
</dbReference>
<reference evidence="6 7" key="2">
    <citation type="submission" date="2018-11" db="EMBL/GenBank/DDBJ databases">
        <authorList>
            <consortium name="Pathogen Informatics"/>
        </authorList>
    </citation>
    <scope>NUCLEOTIDE SEQUENCE [LARGE SCALE GENOMIC DNA]</scope>
</reference>
<dbReference type="GO" id="GO:0006581">
    <property type="term" value="P:acetylcholine catabolic process"/>
    <property type="evidence" value="ECO:0007669"/>
    <property type="project" value="TreeGrafter"/>
</dbReference>
<reference evidence="8" key="1">
    <citation type="submission" date="2017-02" db="UniProtKB">
        <authorList>
            <consortium name="WormBaseParasite"/>
        </authorList>
    </citation>
    <scope>IDENTIFICATION</scope>
</reference>
<keyword evidence="2" id="KW-0719">Serine esterase</keyword>
<comment type="similarity">
    <text evidence="1">Belongs to the type-B carboxylesterase/lipase family.</text>
</comment>
<evidence type="ECO:0000313" key="6">
    <source>
        <dbReference type="EMBL" id="VDK51167.1"/>
    </source>
</evidence>
<dbReference type="PANTHER" id="PTHR43918">
    <property type="entry name" value="ACETYLCHOLINESTERASE"/>
    <property type="match status" value="1"/>
</dbReference>
<evidence type="ECO:0000256" key="4">
    <source>
        <dbReference type="SAM" id="SignalP"/>
    </source>
</evidence>
<dbReference type="Gene3D" id="3.40.50.1820">
    <property type="entry name" value="alpha/beta hydrolase"/>
    <property type="match status" value="1"/>
</dbReference>
<evidence type="ECO:0000313" key="7">
    <source>
        <dbReference type="Proteomes" id="UP000282613"/>
    </source>
</evidence>
<evidence type="ECO:0000259" key="5">
    <source>
        <dbReference type="Pfam" id="PF00135"/>
    </source>
</evidence>
<dbReference type="EMBL" id="UYRS01022177">
    <property type="protein sequence ID" value="VDK51167.1"/>
    <property type="molecule type" value="Genomic_DNA"/>
</dbReference>
<proteinExistence type="inferred from homology"/>
<evidence type="ECO:0000313" key="8">
    <source>
        <dbReference type="WBParaSite" id="TASK_0001029001-mRNA-1"/>
    </source>
</evidence>
<dbReference type="WBParaSite" id="TASK_0001029001-mRNA-1">
    <property type="protein sequence ID" value="TASK_0001029001-mRNA-1"/>
    <property type="gene ID" value="TASK_0001029001"/>
</dbReference>
<feature type="chain" id="PRO_5043132869" evidence="4">
    <location>
        <begin position="19"/>
        <end position="144"/>
    </location>
</feature>
<dbReference type="GO" id="GO:0005615">
    <property type="term" value="C:extracellular space"/>
    <property type="evidence" value="ECO:0007669"/>
    <property type="project" value="TreeGrafter"/>
</dbReference>
<sequence length="144" mass="15859">MRILPSYVLILLIPTTIAKFVTTQVDNVKINLFGNTSLKGTTWNVNGTHVDAFLGIPFAKPPIGKLRFAPPVEADLWNGLLDATKPPNSCWQFLTGGFDVANPAARVWVNNTEMSEDCLYLNVWVPSALKKSSSPLPVMVWIFG</sequence>
<evidence type="ECO:0000256" key="1">
    <source>
        <dbReference type="ARBA" id="ARBA00005964"/>
    </source>
</evidence>
<name>A0A0R3WHE7_TAEAS</name>
<dbReference type="GO" id="GO:0003990">
    <property type="term" value="F:acetylcholinesterase activity"/>
    <property type="evidence" value="ECO:0007669"/>
    <property type="project" value="TreeGrafter"/>
</dbReference>
<dbReference type="InterPro" id="IPR002018">
    <property type="entry name" value="CarbesteraseB"/>
</dbReference>
<dbReference type="InterPro" id="IPR029058">
    <property type="entry name" value="AB_hydrolase_fold"/>
</dbReference>
<dbReference type="InterPro" id="IPR050654">
    <property type="entry name" value="AChE-related_enzymes"/>
</dbReference>
<evidence type="ECO:0000256" key="2">
    <source>
        <dbReference type="ARBA" id="ARBA00022487"/>
    </source>
</evidence>